<dbReference type="SUPFAM" id="SSF48371">
    <property type="entry name" value="ARM repeat"/>
    <property type="match status" value="1"/>
</dbReference>
<dbReference type="RefSeq" id="WP_146445487.1">
    <property type="nucleotide sequence ID" value="NZ_SJPR01000003.1"/>
</dbReference>
<dbReference type="EMBL" id="SJPR01000003">
    <property type="protein sequence ID" value="TWT96990.1"/>
    <property type="molecule type" value="Genomic_DNA"/>
</dbReference>
<name>A0A5C6AC42_9BACT</name>
<accession>A0A5C6AC42</accession>
<evidence type="ECO:0000313" key="1">
    <source>
        <dbReference type="EMBL" id="TWT96990.1"/>
    </source>
</evidence>
<dbReference type="Gene3D" id="1.25.10.10">
    <property type="entry name" value="Leucine-rich Repeat Variant"/>
    <property type="match status" value="1"/>
</dbReference>
<keyword evidence="2" id="KW-1185">Reference proteome</keyword>
<proteinExistence type="predicted"/>
<comment type="caution">
    <text evidence="1">The sequence shown here is derived from an EMBL/GenBank/DDBJ whole genome shotgun (WGS) entry which is preliminary data.</text>
</comment>
<sequence length="224" mass="23909">MRRSTSVILAAAFALAGCQSGPRMGGLNPFYRAERTTFVVPSKRIDAIRQTAEKANGQDTPEQQALVQELIKPLEGETDPLVRQATLETVAAFNTTLTGKALLAGLSDPNPYVREASCRLLSQRPTAGATEALAVRAKTDDSFDVRVAAARALEPNGATSEQLLALLQDPNPAMQLVGVEAMRNSTGKDFGGDVAAYVALARGEEPPQREKTAVASLPDWVPFF</sequence>
<gene>
    <name evidence="1" type="ORF">Pla108_27670</name>
</gene>
<evidence type="ECO:0000313" key="2">
    <source>
        <dbReference type="Proteomes" id="UP000317421"/>
    </source>
</evidence>
<dbReference type="Proteomes" id="UP000317421">
    <property type="component" value="Unassembled WGS sequence"/>
</dbReference>
<protein>
    <submittedName>
        <fullName evidence="1">HEAT repeat protein</fullName>
    </submittedName>
</protein>
<reference evidence="1 2" key="1">
    <citation type="submission" date="2019-02" db="EMBL/GenBank/DDBJ databases">
        <title>Deep-cultivation of Planctomycetes and their phenomic and genomic characterization uncovers novel biology.</title>
        <authorList>
            <person name="Wiegand S."/>
            <person name="Jogler M."/>
            <person name="Boedeker C."/>
            <person name="Pinto D."/>
            <person name="Vollmers J."/>
            <person name="Rivas-Marin E."/>
            <person name="Kohn T."/>
            <person name="Peeters S.H."/>
            <person name="Heuer A."/>
            <person name="Rast P."/>
            <person name="Oberbeckmann S."/>
            <person name="Bunk B."/>
            <person name="Jeske O."/>
            <person name="Meyerdierks A."/>
            <person name="Storesund J.E."/>
            <person name="Kallscheuer N."/>
            <person name="Luecker S."/>
            <person name="Lage O.M."/>
            <person name="Pohl T."/>
            <person name="Merkel B.J."/>
            <person name="Hornburger P."/>
            <person name="Mueller R.-W."/>
            <person name="Bruemmer F."/>
            <person name="Labrenz M."/>
            <person name="Spormann A.M."/>
            <person name="Op Den Camp H."/>
            <person name="Overmann J."/>
            <person name="Amann R."/>
            <person name="Jetten M.S.M."/>
            <person name="Mascher T."/>
            <person name="Medema M.H."/>
            <person name="Devos D.P."/>
            <person name="Kaster A.-K."/>
            <person name="Ovreas L."/>
            <person name="Rohde M."/>
            <person name="Galperin M.Y."/>
            <person name="Jogler C."/>
        </authorList>
    </citation>
    <scope>NUCLEOTIDE SEQUENCE [LARGE SCALE GENOMIC DNA]</scope>
    <source>
        <strain evidence="1 2">Pla108</strain>
    </source>
</reference>
<dbReference type="InterPro" id="IPR016024">
    <property type="entry name" value="ARM-type_fold"/>
</dbReference>
<dbReference type="OrthoDB" id="277499at2"/>
<dbReference type="AlphaFoldDB" id="A0A5C6AC42"/>
<dbReference type="PROSITE" id="PS51257">
    <property type="entry name" value="PROKAR_LIPOPROTEIN"/>
    <property type="match status" value="1"/>
</dbReference>
<dbReference type="InterPro" id="IPR011989">
    <property type="entry name" value="ARM-like"/>
</dbReference>
<organism evidence="1 2">
    <name type="scientific">Botrimarina colliarenosi</name>
    <dbReference type="NCBI Taxonomy" id="2528001"/>
    <lineage>
        <taxon>Bacteria</taxon>
        <taxon>Pseudomonadati</taxon>
        <taxon>Planctomycetota</taxon>
        <taxon>Planctomycetia</taxon>
        <taxon>Pirellulales</taxon>
        <taxon>Lacipirellulaceae</taxon>
        <taxon>Botrimarina</taxon>
    </lineage>
</organism>
<dbReference type="Pfam" id="PF13646">
    <property type="entry name" value="HEAT_2"/>
    <property type="match status" value="1"/>
</dbReference>